<dbReference type="InterPro" id="IPR008271">
    <property type="entry name" value="Ser/Thr_kinase_AS"/>
</dbReference>
<dbReference type="PANTHER" id="PTHR44167">
    <property type="entry name" value="OVARIAN-SPECIFIC SERINE/THREONINE-PROTEIN KINASE LOK-RELATED"/>
    <property type="match status" value="1"/>
</dbReference>
<organism evidence="2 3">
    <name type="scientific">Legionella lytica</name>
    <dbReference type="NCBI Taxonomy" id="96232"/>
    <lineage>
        <taxon>Bacteria</taxon>
        <taxon>Pseudomonadati</taxon>
        <taxon>Pseudomonadota</taxon>
        <taxon>Gammaproteobacteria</taxon>
        <taxon>Legionellales</taxon>
        <taxon>Legionellaceae</taxon>
        <taxon>Legionella</taxon>
    </lineage>
</organism>
<keyword evidence="2" id="KW-0418">Kinase</keyword>
<evidence type="ECO:0000313" key="2">
    <source>
        <dbReference type="EMBL" id="USQ15426.1"/>
    </source>
</evidence>
<dbReference type="PANTHER" id="PTHR44167:SF31">
    <property type="entry name" value="PROTEIN CBG02007"/>
    <property type="match status" value="1"/>
</dbReference>
<dbReference type="Gene3D" id="1.10.510.10">
    <property type="entry name" value="Transferase(Phosphotransferase) domain 1"/>
    <property type="match status" value="1"/>
</dbReference>
<dbReference type="Proteomes" id="UP001057474">
    <property type="component" value="Plasmid pLlyPCM2298_1"/>
</dbReference>
<keyword evidence="3" id="KW-1185">Reference proteome</keyword>
<name>A0ABY4YDA9_9GAMM</name>
<keyword evidence="2" id="KW-0808">Transferase</keyword>
<accession>A0ABY4YDA9</accession>
<keyword evidence="2" id="KW-0614">Plasmid</keyword>
<sequence length="510" mass="57292">MITINPANIHPDYSKKLATFFNSQAKNINVWNAGQHYTFEDGTQFQFTSDVVKRQRKEGKGGYRYEFISDRLLGTGKFGEVYEIEGTLAVSSDEVQFKPLGLNNKTRAVKIQRHYAQNPIDVVFQEYSLSLEASHLGIKHPTIEGSTSYTVMKKLKGQELFTIIVEDLDGIHFLTLKQRAELTRALLNALKEQVTDKGIIHRDVKNENILVDLDSGLVSFFDFGLSVKVDALDGKSCGTAAYAPPEIFFKGKQTVKIDVFSLGRVLALIWRVDTASYTEDVRRCSQNSLHVNLNSLFSGLGNIDADNKEIIRSMLKGMLQADVDARFTIEQAIALFSQVTLAPITPELNFQSTRPTELLDKNTVFIQNDLVKIKIQAMQLSLPQNQVGLNSELKLKIDALARDLHSKIDKLSEIASQKRNQDLSTQIREAQQLIREHKSTFEHYNVGSILTNIGLDFMTITLANLDLNMEPLPASSENQFVFFKGTKTTPTNVLPEETDKAIEKPTNKTQ</sequence>
<dbReference type="RefSeq" id="WP_252582668.1">
    <property type="nucleotide sequence ID" value="NZ_CP071528.1"/>
</dbReference>
<dbReference type="PROSITE" id="PS50011">
    <property type="entry name" value="PROTEIN_KINASE_DOM"/>
    <property type="match status" value="1"/>
</dbReference>
<dbReference type="EMBL" id="CP071528">
    <property type="protein sequence ID" value="USQ15426.1"/>
    <property type="molecule type" value="Genomic_DNA"/>
</dbReference>
<dbReference type="InterPro" id="IPR000719">
    <property type="entry name" value="Prot_kinase_dom"/>
</dbReference>
<dbReference type="GO" id="GO:0016301">
    <property type="term" value="F:kinase activity"/>
    <property type="evidence" value="ECO:0007669"/>
    <property type="project" value="UniProtKB-KW"/>
</dbReference>
<evidence type="ECO:0000259" key="1">
    <source>
        <dbReference type="PROSITE" id="PS50011"/>
    </source>
</evidence>
<gene>
    <name evidence="2" type="ORF">J2N86_14375</name>
</gene>
<feature type="domain" description="Protein kinase" evidence="1">
    <location>
        <begin position="67"/>
        <end position="341"/>
    </location>
</feature>
<dbReference type="SUPFAM" id="SSF56112">
    <property type="entry name" value="Protein kinase-like (PK-like)"/>
    <property type="match status" value="1"/>
</dbReference>
<proteinExistence type="predicted"/>
<dbReference type="InterPro" id="IPR011009">
    <property type="entry name" value="Kinase-like_dom_sf"/>
</dbReference>
<dbReference type="SMART" id="SM00220">
    <property type="entry name" value="S_TKc"/>
    <property type="match status" value="1"/>
</dbReference>
<dbReference type="Pfam" id="PF00069">
    <property type="entry name" value="Pkinase"/>
    <property type="match status" value="1"/>
</dbReference>
<protein>
    <submittedName>
        <fullName evidence="2">Protein kinase</fullName>
    </submittedName>
</protein>
<reference evidence="2" key="1">
    <citation type="submission" date="2021-03" db="EMBL/GenBank/DDBJ databases">
        <title>Legionella lytica PCM 2298.</title>
        <authorList>
            <person name="Koper P."/>
        </authorList>
    </citation>
    <scope>NUCLEOTIDE SEQUENCE</scope>
    <source>
        <strain evidence="2">PCM 2298</strain>
        <plasmid evidence="2">pLlyPCM2298_1</plasmid>
    </source>
</reference>
<geneLocation type="plasmid" evidence="2 3">
    <name>pLlyPCM2298_1</name>
</geneLocation>
<evidence type="ECO:0000313" key="3">
    <source>
        <dbReference type="Proteomes" id="UP001057474"/>
    </source>
</evidence>
<dbReference type="PROSITE" id="PS00108">
    <property type="entry name" value="PROTEIN_KINASE_ST"/>
    <property type="match status" value="1"/>
</dbReference>